<evidence type="ECO:0000313" key="4">
    <source>
        <dbReference type="EMBL" id="EDO27938.1"/>
    </source>
</evidence>
<evidence type="ECO:0000256" key="2">
    <source>
        <dbReference type="SAM" id="MobiDB-lite"/>
    </source>
</evidence>
<dbReference type="eggNOG" id="KOG3654">
    <property type="taxonomic scope" value="Eukaryota"/>
</dbReference>
<dbReference type="InterPro" id="IPR031372">
    <property type="entry name" value="CAMSAP_CC1"/>
</dbReference>
<dbReference type="PANTHER" id="PTHR21595">
    <property type="entry name" value="PATRONIN"/>
    <property type="match status" value="1"/>
</dbReference>
<feature type="compositionally biased region" description="Basic and acidic residues" evidence="2">
    <location>
        <begin position="95"/>
        <end position="150"/>
    </location>
</feature>
<keyword evidence="1" id="KW-0493">Microtubule</keyword>
<comment type="domain">
    <text evidence="1">The CKK domain binds microtubules.</text>
</comment>
<dbReference type="GO" id="GO:0031175">
    <property type="term" value="P:neuron projection development"/>
    <property type="evidence" value="ECO:0007669"/>
    <property type="project" value="InterPro"/>
</dbReference>
<feature type="region of interest" description="Disordered" evidence="2">
    <location>
        <begin position="1"/>
        <end position="22"/>
    </location>
</feature>
<comment type="similarity">
    <text evidence="1">Belongs to the CAMSAP1 family.</text>
</comment>
<accession>A7T7V9</accession>
<dbReference type="AlphaFoldDB" id="A7T7V9"/>
<dbReference type="GO" id="GO:0005516">
    <property type="term" value="F:calmodulin binding"/>
    <property type="evidence" value="ECO:0007669"/>
    <property type="project" value="InterPro"/>
</dbReference>
<dbReference type="GO" id="GO:0005874">
    <property type="term" value="C:microtubule"/>
    <property type="evidence" value="ECO:0007669"/>
    <property type="project" value="UniProtKB-UniRule"/>
</dbReference>
<dbReference type="GO" id="GO:0030507">
    <property type="term" value="F:spectrin binding"/>
    <property type="evidence" value="ECO:0007669"/>
    <property type="project" value="InterPro"/>
</dbReference>
<feature type="compositionally biased region" description="Basic residues" evidence="2">
    <location>
        <begin position="85"/>
        <end position="94"/>
    </location>
</feature>
<dbReference type="Proteomes" id="UP000001593">
    <property type="component" value="Unassembled WGS sequence"/>
</dbReference>
<sequence length="292" mass="33942">EIEETASDEEQDEEKVTSKQLSLLKMQFEEKRRHIETEKRRNQEQWEEDRRKLGQTAFWYMIGRTKGEEVATGSGEGLTPEQQKRRDKFLKMRQKRQEEDKAKKEAEMEKKRRREERQREAEAQKKLEEERRQQEEELRRARLQQERLSRASDGAGNDGYATYRPGSGSNLAPAQDDHSAFAEFSGPVRASAFYPLTFRTRGRDLSMYGNPPGVMRGLYKVFGIGPRVITAKMIDNLYKYSSGGKEFVKIHSKTLSISVDGLSIMKQYWQSSKPAVQSKTMSNIKRPPKPPR</sequence>
<dbReference type="Pfam" id="PF08683">
    <property type="entry name" value="CAMSAP_CKK"/>
    <property type="match status" value="1"/>
</dbReference>
<proteinExistence type="inferred from homology"/>
<dbReference type="EMBL" id="DS472349">
    <property type="protein sequence ID" value="EDO27938.1"/>
    <property type="molecule type" value="Genomic_DNA"/>
</dbReference>
<feature type="non-terminal residue" evidence="4">
    <location>
        <position position="292"/>
    </location>
</feature>
<evidence type="ECO:0000256" key="1">
    <source>
        <dbReference type="PROSITE-ProRule" id="PRU00841"/>
    </source>
</evidence>
<feature type="compositionally biased region" description="Acidic residues" evidence="2">
    <location>
        <begin position="1"/>
        <end position="13"/>
    </location>
</feature>
<dbReference type="InterPro" id="IPR032940">
    <property type="entry name" value="CAMSAP"/>
</dbReference>
<dbReference type="InParanoid" id="A7T7V9"/>
<organism evidence="4 5">
    <name type="scientific">Nematostella vectensis</name>
    <name type="common">Starlet sea anemone</name>
    <dbReference type="NCBI Taxonomy" id="45351"/>
    <lineage>
        <taxon>Eukaryota</taxon>
        <taxon>Metazoa</taxon>
        <taxon>Cnidaria</taxon>
        <taxon>Anthozoa</taxon>
        <taxon>Hexacorallia</taxon>
        <taxon>Actiniaria</taxon>
        <taxon>Edwardsiidae</taxon>
        <taxon>Nematostella</taxon>
    </lineage>
</organism>
<feature type="region of interest" description="Disordered" evidence="2">
    <location>
        <begin position="68"/>
        <end position="175"/>
    </location>
</feature>
<reference evidence="4 5" key="1">
    <citation type="journal article" date="2007" name="Science">
        <title>Sea anemone genome reveals ancestral eumetazoan gene repertoire and genomic organization.</title>
        <authorList>
            <person name="Putnam N.H."/>
            <person name="Srivastava M."/>
            <person name="Hellsten U."/>
            <person name="Dirks B."/>
            <person name="Chapman J."/>
            <person name="Salamov A."/>
            <person name="Terry A."/>
            <person name="Shapiro H."/>
            <person name="Lindquist E."/>
            <person name="Kapitonov V.V."/>
            <person name="Jurka J."/>
            <person name="Genikhovich G."/>
            <person name="Grigoriev I.V."/>
            <person name="Lucas S.M."/>
            <person name="Steele R.E."/>
            <person name="Finnerty J.R."/>
            <person name="Technau U."/>
            <person name="Martindale M.Q."/>
            <person name="Rokhsar D.S."/>
        </authorList>
    </citation>
    <scope>NUCLEOTIDE SEQUENCE [LARGE SCALE GENOMIC DNA]</scope>
    <source>
        <strain evidence="5">CH2 X CH6</strain>
    </source>
</reference>
<dbReference type="Pfam" id="PF17095">
    <property type="entry name" value="CAMSAP_CC1"/>
    <property type="match status" value="1"/>
</dbReference>
<dbReference type="InterPro" id="IPR014797">
    <property type="entry name" value="CKK_CAMSAP"/>
</dbReference>
<dbReference type="Gene3D" id="3.10.20.360">
    <property type="entry name" value="CKK domain"/>
    <property type="match status" value="1"/>
</dbReference>
<dbReference type="HOGENOM" id="CLU_955007_0_0_1"/>
<dbReference type="InterPro" id="IPR038209">
    <property type="entry name" value="CKK_dom_sf"/>
</dbReference>
<dbReference type="PANTHER" id="PTHR21595:SF0">
    <property type="entry name" value="PATRONIN"/>
    <property type="match status" value="1"/>
</dbReference>
<dbReference type="GO" id="GO:0008017">
    <property type="term" value="F:microtubule binding"/>
    <property type="evidence" value="ECO:0007669"/>
    <property type="project" value="InterPro"/>
</dbReference>
<feature type="domain" description="CKK" evidence="3">
    <location>
        <begin position="140"/>
        <end position="279"/>
    </location>
</feature>
<protein>
    <recommendedName>
        <fullName evidence="3">CKK domain-containing protein</fullName>
    </recommendedName>
</protein>
<name>A7T7V9_NEMVE</name>
<dbReference type="SUPFAM" id="SSF50346">
    <property type="entry name" value="PRC-barrel domain"/>
    <property type="match status" value="1"/>
</dbReference>
<keyword evidence="5" id="KW-1185">Reference proteome</keyword>
<evidence type="ECO:0000313" key="5">
    <source>
        <dbReference type="Proteomes" id="UP000001593"/>
    </source>
</evidence>
<dbReference type="SMART" id="SM01051">
    <property type="entry name" value="CAMSAP_CKK"/>
    <property type="match status" value="1"/>
</dbReference>
<dbReference type="STRING" id="45351.A7T7V9"/>
<dbReference type="PROSITE" id="PS51508">
    <property type="entry name" value="CKK"/>
    <property type="match status" value="1"/>
</dbReference>
<evidence type="ECO:0000259" key="3">
    <source>
        <dbReference type="PROSITE" id="PS51508"/>
    </source>
</evidence>
<gene>
    <name evidence="4" type="ORF">NEMVEDRAFT_v1g223544</name>
</gene>
<dbReference type="InterPro" id="IPR011033">
    <property type="entry name" value="PRC_barrel-like_sf"/>
</dbReference>